<dbReference type="InterPro" id="IPR011600">
    <property type="entry name" value="Pept_C14_caspase"/>
</dbReference>
<dbReference type="InterPro" id="IPR052039">
    <property type="entry name" value="Caspase-related_regulators"/>
</dbReference>
<accession>A0A6M0IP07</accession>
<dbReference type="PRINTS" id="PR00376">
    <property type="entry name" value="IL1BCENZYME"/>
</dbReference>
<evidence type="ECO:0000313" key="5">
    <source>
        <dbReference type="Proteomes" id="UP000477386"/>
    </source>
</evidence>
<gene>
    <name evidence="4" type="ORF">GK091_22545</name>
</gene>
<evidence type="ECO:0000313" key="4">
    <source>
        <dbReference type="EMBL" id="NEU69677.1"/>
    </source>
</evidence>
<evidence type="ECO:0000259" key="3">
    <source>
        <dbReference type="PROSITE" id="PS50208"/>
    </source>
</evidence>
<dbReference type="Gene3D" id="3.40.50.1460">
    <property type="match status" value="1"/>
</dbReference>
<name>A0A6M0IP07_9BACT</name>
<dbReference type="GO" id="GO:0006508">
    <property type="term" value="P:proteolysis"/>
    <property type="evidence" value="ECO:0007669"/>
    <property type="project" value="InterPro"/>
</dbReference>
<proteinExistence type="inferred from homology"/>
<dbReference type="EMBL" id="JAAGNZ010000002">
    <property type="protein sequence ID" value="NEU69677.1"/>
    <property type="molecule type" value="Genomic_DNA"/>
</dbReference>
<dbReference type="Pfam" id="PF00656">
    <property type="entry name" value="Peptidase_C14"/>
    <property type="match status" value="1"/>
</dbReference>
<dbReference type="RefSeq" id="WP_164042244.1">
    <property type="nucleotide sequence ID" value="NZ_JAAGNZ010000002.1"/>
</dbReference>
<keyword evidence="2" id="KW-0732">Signal</keyword>
<comment type="caution">
    <text evidence="4">The sequence shown here is derived from an EMBL/GenBank/DDBJ whole genome shotgun (WGS) entry which is preliminary data.</text>
</comment>
<dbReference type="PROSITE" id="PS50208">
    <property type="entry name" value="CASPASE_P20"/>
    <property type="match status" value="1"/>
</dbReference>
<feature type="chain" id="PRO_5026758356" evidence="2">
    <location>
        <begin position="20"/>
        <end position="384"/>
    </location>
</feature>
<dbReference type="GO" id="GO:0004197">
    <property type="term" value="F:cysteine-type endopeptidase activity"/>
    <property type="evidence" value="ECO:0007669"/>
    <property type="project" value="InterPro"/>
</dbReference>
<dbReference type="InterPro" id="IPR015917">
    <property type="entry name" value="Pept_C14A"/>
</dbReference>
<dbReference type="PANTHER" id="PTHR22576:SF37">
    <property type="entry name" value="MUCOSA-ASSOCIATED LYMPHOID TISSUE LYMPHOMA TRANSLOCATION PROTEIN 1"/>
    <property type="match status" value="1"/>
</dbReference>
<dbReference type="Proteomes" id="UP000477386">
    <property type="component" value="Unassembled WGS sequence"/>
</dbReference>
<dbReference type="PANTHER" id="PTHR22576">
    <property type="entry name" value="MUCOSA ASSOCIATED LYMPHOID TISSUE LYMPHOMA TRANSLOCATION PROTEIN 1/PARACASPASE"/>
    <property type="match status" value="1"/>
</dbReference>
<dbReference type="AlphaFoldDB" id="A0A6M0IP07"/>
<organism evidence="4 5">
    <name type="scientific">Spirosoma agri</name>
    <dbReference type="NCBI Taxonomy" id="1987381"/>
    <lineage>
        <taxon>Bacteria</taxon>
        <taxon>Pseudomonadati</taxon>
        <taxon>Bacteroidota</taxon>
        <taxon>Cytophagia</taxon>
        <taxon>Cytophagales</taxon>
        <taxon>Cytophagaceae</taxon>
        <taxon>Spirosoma</taxon>
    </lineage>
</organism>
<comment type="similarity">
    <text evidence="1">Belongs to the peptidase C14A family.</text>
</comment>
<evidence type="ECO:0000256" key="2">
    <source>
        <dbReference type="SAM" id="SignalP"/>
    </source>
</evidence>
<feature type="signal peptide" evidence="2">
    <location>
        <begin position="1"/>
        <end position="19"/>
    </location>
</feature>
<protein>
    <submittedName>
        <fullName evidence="4">Caspase family protein</fullName>
    </submittedName>
</protein>
<feature type="domain" description="Caspase family p20" evidence="3">
    <location>
        <begin position="158"/>
        <end position="288"/>
    </location>
</feature>
<dbReference type="SUPFAM" id="SSF52129">
    <property type="entry name" value="Caspase-like"/>
    <property type="match status" value="1"/>
</dbReference>
<evidence type="ECO:0000256" key="1">
    <source>
        <dbReference type="ARBA" id="ARBA00010134"/>
    </source>
</evidence>
<dbReference type="InterPro" id="IPR029030">
    <property type="entry name" value="Caspase-like_dom_sf"/>
</dbReference>
<keyword evidence="5" id="KW-1185">Reference proteome</keyword>
<reference evidence="4 5" key="1">
    <citation type="submission" date="2020-02" db="EMBL/GenBank/DDBJ databases">
        <title>Draft genome sequence of two Spirosoma agri KCTC 52727 and Spirosoma terrae KCTC 52035.</title>
        <authorList>
            <person name="Rojas J."/>
            <person name="Ambika Manirajan B."/>
            <person name="Ratering S."/>
            <person name="Suarez C."/>
            <person name="Schnell S."/>
        </authorList>
    </citation>
    <scope>NUCLEOTIDE SEQUENCE [LARGE SCALE GENOMIC DNA]</scope>
    <source>
        <strain evidence="4 5">KCTC 52727</strain>
    </source>
</reference>
<sequence>MKTFILFGCGLLVAGLSVAQTTLPGTTPVTTFQSPMTRLNTIPFFAAPSPPAVVSRIDWTSNMEADQTVSSPTFIAKACITSAKPISRYSLLLNEKVQTLSRDLNVERDKECPQAFSQTVQLSEGENKLRLVAYMTNGGEVSSNLTVIYKKPPVLVLEKRLALIIGNASYTGANKLSNPVNDANDMAIALKKLGFDVLQFTNLDNKAMKKAINSFGDQLREYQVGLFYYAGHGVQNNGINYLVPIDAQPESRNEIEYECIDANRILTKMEDARTRTNIVVLDACRNNPLDRSWSRGGGDNGLATMDAPIGSVIAYATAPGKTAADGNGRNGLYTAALLKALQTPNQTIIQLFQQVRAEVLKQSSNKQLPWESTSLTGDFYFQRK</sequence>
<dbReference type="InterPro" id="IPR001309">
    <property type="entry name" value="Pept_C14_p20"/>
</dbReference>